<evidence type="ECO:0000313" key="2">
    <source>
        <dbReference type="EMBL" id="PCR88694.1"/>
    </source>
</evidence>
<reference evidence="2 3" key="1">
    <citation type="submission" date="2017-09" db="EMBL/GenBank/DDBJ databases">
        <title>Genome sequences of Natrinema ejinorence JCM 13890T.</title>
        <authorList>
            <person name="Roh S.W."/>
            <person name="Kim Y.B."/>
            <person name="Kim J.Y."/>
        </authorList>
    </citation>
    <scope>NUCLEOTIDE SEQUENCE [LARGE SCALE GENOMIC DNA]</scope>
    <source>
        <strain evidence="2 3">JCM 13890</strain>
    </source>
</reference>
<comment type="caution">
    <text evidence="2">The sequence shown here is derived from an EMBL/GenBank/DDBJ whole genome shotgun (WGS) entry which is preliminary data.</text>
</comment>
<keyword evidence="1" id="KW-0812">Transmembrane</keyword>
<keyword evidence="1" id="KW-0472">Membrane</keyword>
<feature type="transmembrane region" description="Helical" evidence="1">
    <location>
        <begin position="35"/>
        <end position="54"/>
    </location>
</feature>
<dbReference type="AlphaFoldDB" id="A0A2A5QPE9"/>
<sequence length="71" mass="7811">MSLLQTPRTGKGVLIALGVVGVVIVWLYATTLLTVVIGATIIAVVLYVLYVLLYRLNRMLRDKRILGGGRR</sequence>
<proteinExistence type="predicted"/>
<dbReference type="EMBL" id="NXNI01000003">
    <property type="protein sequence ID" value="PCR88694.1"/>
    <property type="molecule type" value="Genomic_DNA"/>
</dbReference>
<keyword evidence="1" id="KW-1133">Transmembrane helix</keyword>
<name>A0A2A5QPE9_9EURY</name>
<keyword evidence="3" id="KW-1185">Reference proteome</keyword>
<dbReference type="Proteomes" id="UP000219689">
    <property type="component" value="Unassembled WGS sequence"/>
</dbReference>
<accession>A0A2A5QPE9</accession>
<organism evidence="2 3">
    <name type="scientific">Natrinema ejinorense</name>
    <dbReference type="NCBI Taxonomy" id="373386"/>
    <lineage>
        <taxon>Archaea</taxon>
        <taxon>Methanobacteriati</taxon>
        <taxon>Methanobacteriota</taxon>
        <taxon>Stenosarchaea group</taxon>
        <taxon>Halobacteria</taxon>
        <taxon>Halobacteriales</taxon>
        <taxon>Natrialbaceae</taxon>
        <taxon>Natrinema</taxon>
    </lineage>
</organism>
<feature type="transmembrane region" description="Helical" evidence="1">
    <location>
        <begin position="12"/>
        <end position="29"/>
    </location>
</feature>
<protein>
    <submittedName>
        <fullName evidence="2">Uncharacterized protein</fullName>
    </submittedName>
</protein>
<evidence type="ECO:0000313" key="3">
    <source>
        <dbReference type="Proteomes" id="UP000219689"/>
    </source>
</evidence>
<evidence type="ECO:0000256" key="1">
    <source>
        <dbReference type="SAM" id="Phobius"/>
    </source>
</evidence>
<gene>
    <name evidence="2" type="ORF">CP557_21945</name>
</gene>
<dbReference type="RefSeq" id="WP_097382161.1">
    <property type="nucleotide sequence ID" value="NZ_NXNI01000003.1"/>
</dbReference>